<comment type="similarity">
    <text evidence="2">Belongs to the TMEM86 family.</text>
</comment>
<dbReference type="RefSeq" id="WP_068219333.1">
    <property type="nucleotide sequence ID" value="NZ_CP139724.1"/>
</dbReference>
<comment type="subcellular location">
    <subcellularLocation>
        <location evidence="1">Membrane</location>
        <topology evidence="1">Multi-pass membrane protein</topology>
    </subcellularLocation>
</comment>
<gene>
    <name evidence="7" type="ORF">AWW68_07490</name>
</gene>
<dbReference type="InterPro" id="IPR012506">
    <property type="entry name" value="TMEM86B-like"/>
</dbReference>
<dbReference type="OrthoDB" id="5651790at2"/>
<evidence type="ECO:0000256" key="6">
    <source>
        <dbReference type="SAM" id="Phobius"/>
    </source>
</evidence>
<evidence type="ECO:0000256" key="2">
    <source>
        <dbReference type="ARBA" id="ARBA00007375"/>
    </source>
</evidence>
<keyword evidence="4 6" id="KW-1133">Transmembrane helix</keyword>
<evidence type="ECO:0000313" key="8">
    <source>
        <dbReference type="Proteomes" id="UP000075606"/>
    </source>
</evidence>
<dbReference type="EMBL" id="LRPC01000012">
    <property type="protein sequence ID" value="KYG75668.1"/>
    <property type="molecule type" value="Genomic_DNA"/>
</dbReference>
<dbReference type="Proteomes" id="UP000075606">
    <property type="component" value="Unassembled WGS sequence"/>
</dbReference>
<dbReference type="PANTHER" id="PTHR31885:SF6">
    <property type="entry name" value="GH04784P"/>
    <property type="match status" value="1"/>
</dbReference>
<keyword evidence="3 6" id="KW-0812">Transmembrane</keyword>
<name>A0A150XAC2_9BACT</name>
<evidence type="ECO:0000256" key="5">
    <source>
        <dbReference type="ARBA" id="ARBA00023136"/>
    </source>
</evidence>
<evidence type="ECO:0000256" key="1">
    <source>
        <dbReference type="ARBA" id="ARBA00004141"/>
    </source>
</evidence>
<feature type="transmembrane region" description="Helical" evidence="6">
    <location>
        <begin position="6"/>
        <end position="32"/>
    </location>
</feature>
<dbReference type="PANTHER" id="PTHR31885">
    <property type="entry name" value="GH04784P"/>
    <property type="match status" value="1"/>
</dbReference>
<reference evidence="7 8" key="1">
    <citation type="submission" date="2016-01" db="EMBL/GenBank/DDBJ databases">
        <title>Genome sequencing of Roseivirga spongicola UST030701-084.</title>
        <authorList>
            <person name="Selvaratnam C."/>
            <person name="Thevarajoo S."/>
            <person name="Goh K.M."/>
            <person name="Ee R."/>
            <person name="Chan K.-G."/>
            <person name="Chong C.S."/>
        </authorList>
    </citation>
    <scope>NUCLEOTIDE SEQUENCE [LARGE SCALE GENOMIC DNA]</scope>
    <source>
        <strain evidence="7 8">UST030701-084</strain>
    </source>
</reference>
<evidence type="ECO:0008006" key="9">
    <source>
        <dbReference type="Google" id="ProtNLM"/>
    </source>
</evidence>
<protein>
    <recommendedName>
        <fullName evidence="9">Lysoplasmalogenase</fullName>
    </recommendedName>
</protein>
<accession>A0A150XAC2</accession>
<feature type="transmembrane region" description="Helical" evidence="6">
    <location>
        <begin position="79"/>
        <end position="102"/>
    </location>
</feature>
<dbReference type="GO" id="GO:0016020">
    <property type="term" value="C:membrane"/>
    <property type="evidence" value="ECO:0007669"/>
    <property type="project" value="UniProtKB-SubCell"/>
</dbReference>
<keyword evidence="8" id="KW-1185">Reference proteome</keyword>
<evidence type="ECO:0000256" key="3">
    <source>
        <dbReference type="ARBA" id="ARBA00022692"/>
    </source>
</evidence>
<feature type="transmembrane region" description="Helical" evidence="6">
    <location>
        <begin position="198"/>
        <end position="215"/>
    </location>
</feature>
<dbReference type="Pfam" id="PF07947">
    <property type="entry name" value="YhhN"/>
    <property type="match status" value="1"/>
</dbReference>
<feature type="transmembrane region" description="Helical" evidence="6">
    <location>
        <begin position="137"/>
        <end position="155"/>
    </location>
</feature>
<comment type="caution">
    <text evidence="7">The sequence shown here is derived from an EMBL/GenBank/DDBJ whole genome shotgun (WGS) entry which is preliminary data.</text>
</comment>
<keyword evidence="5 6" id="KW-0472">Membrane</keyword>
<sequence>MKVDKKLLPFIIISVLHLVSLAGGFVLIGMVTKPILIPSLLFYFLKTTPDSPLNRYISIALFFSFLGDTLLMFAERNSIFFLTGLISFLLAHMVYIVVSMSAKSVYEKGIKPQWQDIPFLLYGLLMFSAIKDGLGDMYFPALAYTVIICLMAIMARKRWKKSDNQSFWLVMIGASFFVVSDSILAVNRFLGEFEMSNLAIMTTYLLAQFLLVEGYKRFVEKLS</sequence>
<dbReference type="AlphaFoldDB" id="A0A150XAC2"/>
<dbReference type="GO" id="GO:0016787">
    <property type="term" value="F:hydrolase activity"/>
    <property type="evidence" value="ECO:0007669"/>
    <property type="project" value="TreeGrafter"/>
</dbReference>
<evidence type="ECO:0000313" key="7">
    <source>
        <dbReference type="EMBL" id="KYG75668.1"/>
    </source>
</evidence>
<evidence type="ECO:0000256" key="4">
    <source>
        <dbReference type="ARBA" id="ARBA00022989"/>
    </source>
</evidence>
<proteinExistence type="inferred from homology"/>
<organism evidence="7 8">
    <name type="scientific">Roseivirga spongicola</name>
    <dbReference type="NCBI Taxonomy" id="333140"/>
    <lineage>
        <taxon>Bacteria</taxon>
        <taxon>Pseudomonadati</taxon>
        <taxon>Bacteroidota</taxon>
        <taxon>Cytophagia</taxon>
        <taxon>Cytophagales</taxon>
        <taxon>Roseivirgaceae</taxon>
        <taxon>Roseivirga</taxon>
    </lineage>
</organism>
<feature type="transmembrane region" description="Helical" evidence="6">
    <location>
        <begin position="53"/>
        <end position="73"/>
    </location>
</feature>
<dbReference type="STRING" id="333140.AWW68_07490"/>
<feature type="transmembrane region" description="Helical" evidence="6">
    <location>
        <begin position="167"/>
        <end position="186"/>
    </location>
</feature>